<dbReference type="Proteomes" id="UP000199393">
    <property type="component" value="Chromosome I"/>
</dbReference>
<evidence type="ECO:0000256" key="5">
    <source>
        <dbReference type="ARBA" id="ARBA00022475"/>
    </source>
</evidence>
<comment type="similarity">
    <text evidence="3">Belongs to the CitM (TC 2.A.11) transporter family.</text>
</comment>
<comment type="subcellular location">
    <subcellularLocation>
        <location evidence="1">Cell membrane</location>
        <topology evidence="1">Multi-pass membrane protein</topology>
    </subcellularLocation>
</comment>
<gene>
    <name evidence="12" type="ORF">GA0070620_1752</name>
</gene>
<keyword evidence="9 10" id="KW-0472">Membrane</keyword>
<feature type="domain" description="Citrate transporter-like" evidence="11">
    <location>
        <begin position="20"/>
        <end position="348"/>
    </location>
</feature>
<keyword evidence="13" id="KW-1185">Reference proteome</keyword>
<feature type="transmembrane region" description="Helical" evidence="10">
    <location>
        <begin position="21"/>
        <end position="41"/>
    </location>
</feature>
<evidence type="ECO:0000256" key="9">
    <source>
        <dbReference type="ARBA" id="ARBA00023136"/>
    </source>
</evidence>
<feature type="transmembrane region" description="Helical" evidence="10">
    <location>
        <begin position="177"/>
        <end position="197"/>
    </location>
</feature>
<keyword evidence="8 10" id="KW-1133">Transmembrane helix</keyword>
<keyword evidence="7" id="KW-0059">Arsenical resistance</keyword>
<organism evidence="12 13">
    <name type="scientific">Micromonospora krabiensis</name>
    <dbReference type="NCBI Taxonomy" id="307121"/>
    <lineage>
        <taxon>Bacteria</taxon>
        <taxon>Bacillati</taxon>
        <taxon>Actinomycetota</taxon>
        <taxon>Actinomycetes</taxon>
        <taxon>Micromonosporales</taxon>
        <taxon>Micromonosporaceae</taxon>
        <taxon>Micromonospora</taxon>
    </lineage>
</organism>
<dbReference type="STRING" id="307121.GA0070620_1752"/>
<dbReference type="PRINTS" id="PR00758">
    <property type="entry name" value="ARSENICPUMP"/>
</dbReference>
<evidence type="ECO:0000256" key="3">
    <source>
        <dbReference type="ARBA" id="ARBA00009843"/>
    </source>
</evidence>
<accession>A0A1C3N126</accession>
<feature type="transmembrane region" description="Helical" evidence="10">
    <location>
        <begin position="115"/>
        <end position="134"/>
    </location>
</feature>
<keyword evidence="4" id="KW-0813">Transport</keyword>
<evidence type="ECO:0000256" key="8">
    <source>
        <dbReference type="ARBA" id="ARBA00022989"/>
    </source>
</evidence>
<comment type="similarity">
    <text evidence="2">Belongs to the ArsB family.</text>
</comment>
<sequence>MTLAAPARPTPTGRRRRPHPLDVVAVVLALVGVGCVLGGLLPRADAGATLHRILPLLLFLGTVVVLAELTAVAGVFDLLGTRLAIAARGSWVRLFLLCMGFAAVTTVTLNLDTTAVLLTPVVLALAGNLGVAPAPLAVTTVWLANTASLLLPVSNLTNLLAADRLGLDPLAFAARMWLPQLAALVVTGLVLWFGWWRRYRPPGGRFSPPPRQRPADPVLYRTALAACLVFVGGVLAEVEIGIVSSVAAALVLAGFAVRSPRTLGLHLVPWRLLVFVTGLFLVVQTLGRWGLDHLVAALLGHGDGTAGLLRAGGTGALLANAVNNLPAYLAGESVLPPDAAPRLLALLIGTNAGPLAVPWASLATLLWFERCRSAGVAVPVRRFLLTGGLLAATATAAAVGALALTT</sequence>
<dbReference type="GO" id="GO:0046685">
    <property type="term" value="P:response to arsenic-containing substance"/>
    <property type="evidence" value="ECO:0007669"/>
    <property type="project" value="UniProtKB-KW"/>
</dbReference>
<keyword evidence="6 10" id="KW-0812">Transmembrane</keyword>
<evidence type="ECO:0000313" key="13">
    <source>
        <dbReference type="Proteomes" id="UP000199393"/>
    </source>
</evidence>
<feature type="transmembrane region" description="Helical" evidence="10">
    <location>
        <begin position="272"/>
        <end position="291"/>
    </location>
</feature>
<evidence type="ECO:0000256" key="1">
    <source>
        <dbReference type="ARBA" id="ARBA00004651"/>
    </source>
</evidence>
<reference evidence="13" key="1">
    <citation type="submission" date="2016-06" db="EMBL/GenBank/DDBJ databases">
        <authorList>
            <person name="Varghese N."/>
        </authorList>
    </citation>
    <scope>NUCLEOTIDE SEQUENCE [LARGE SCALE GENOMIC DNA]</scope>
    <source>
        <strain evidence="13">DSM 45344</strain>
    </source>
</reference>
<feature type="transmembrane region" description="Helical" evidence="10">
    <location>
        <begin position="380"/>
        <end position="404"/>
    </location>
</feature>
<dbReference type="PATRIC" id="fig|307121.4.peg.1796"/>
<feature type="transmembrane region" description="Helical" evidence="10">
    <location>
        <begin position="343"/>
        <end position="368"/>
    </location>
</feature>
<feature type="transmembrane region" description="Helical" evidence="10">
    <location>
        <begin position="218"/>
        <end position="236"/>
    </location>
</feature>
<evidence type="ECO:0000313" key="12">
    <source>
        <dbReference type="EMBL" id="SBV26265.1"/>
    </source>
</evidence>
<dbReference type="Pfam" id="PF03600">
    <property type="entry name" value="CitMHS"/>
    <property type="match status" value="1"/>
</dbReference>
<evidence type="ECO:0000256" key="2">
    <source>
        <dbReference type="ARBA" id="ARBA00006433"/>
    </source>
</evidence>
<feature type="transmembrane region" description="Helical" evidence="10">
    <location>
        <begin position="141"/>
        <end position="162"/>
    </location>
</feature>
<dbReference type="PANTHER" id="PTHR43302">
    <property type="entry name" value="TRANSPORTER ARSB-RELATED"/>
    <property type="match status" value="1"/>
</dbReference>
<protein>
    <submittedName>
        <fullName evidence="12">Arsenical pump membrane protein</fullName>
    </submittedName>
</protein>
<dbReference type="InterPro" id="IPR004680">
    <property type="entry name" value="Cit_transptr-like_dom"/>
</dbReference>
<feature type="transmembrane region" description="Helical" evidence="10">
    <location>
        <begin position="242"/>
        <end position="260"/>
    </location>
</feature>
<name>A0A1C3N126_9ACTN</name>
<evidence type="ECO:0000256" key="7">
    <source>
        <dbReference type="ARBA" id="ARBA00022849"/>
    </source>
</evidence>
<evidence type="ECO:0000256" key="10">
    <source>
        <dbReference type="SAM" id="Phobius"/>
    </source>
</evidence>
<dbReference type="GO" id="GO:0015105">
    <property type="term" value="F:arsenite transmembrane transporter activity"/>
    <property type="evidence" value="ECO:0007669"/>
    <property type="project" value="InterPro"/>
</dbReference>
<feature type="transmembrane region" description="Helical" evidence="10">
    <location>
        <begin position="91"/>
        <end position="109"/>
    </location>
</feature>
<keyword evidence="5" id="KW-1003">Cell membrane</keyword>
<evidence type="ECO:0000256" key="4">
    <source>
        <dbReference type="ARBA" id="ARBA00022448"/>
    </source>
</evidence>
<dbReference type="RefSeq" id="WP_231922294.1">
    <property type="nucleotide sequence ID" value="NZ_JBHRWG010000003.1"/>
</dbReference>
<dbReference type="PANTHER" id="PTHR43302:SF5">
    <property type="entry name" value="TRANSPORTER ARSB-RELATED"/>
    <property type="match status" value="1"/>
</dbReference>
<dbReference type="InterPro" id="IPR000802">
    <property type="entry name" value="Arsenical_pump_ArsB"/>
</dbReference>
<evidence type="ECO:0000259" key="11">
    <source>
        <dbReference type="Pfam" id="PF03600"/>
    </source>
</evidence>
<feature type="transmembrane region" description="Helical" evidence="10">
    <location>
        <begin position="53"/>
        <end position="79"/>
    </location>
</feature>
<proteinExistence type="inferred from homology"/>
<dbReference type="AlphaFoldDB" id="A0A1C3N126"/>
<evidence type="ECO:0000256" key="6">
    <source>
        <dbReference type="ARBA" id="ARBA00022692"/>
    </source>
</evidence>
<dbReference type="GO" id="GO:0005886">
    <property type="term" value="C:plasma membrane"/>
    <property type="evidence" value="ECO:0007669"/>
    <property type="project" value="UniProtKB-SubCell"/>
</dbReference>
<dbReference type="EMBL" id="LT598496">
    <property type="protein sequence ID" value="SBV26265.1"/>
    <property type="molecule type" value="Genomic_DNA"/>
</dbReference>